<dbReference type="InterPro" id="IPR050263">
    <property type="entry name" value="Bact_Fimbrial_Adh_Pro"/>
</dbReference>
<keyword evidence="3 5" id="KW-0732">Signal</keyword>
<dbReference type="InterPro" id="IPR000259">
    <property type="entry name" value="Adhesion_dom_fimbrial"/>
</dbReference>
<evidence type="ECO:0000256" key="5">
    <source>
        <dbReference type="SAM" id="SignalP"/>
    </source>
</evidence>
<dbReference type="Proteomes" id="UP000276295">
    <property type="component" value="Unassembled WGS sequence"/>
</dbReference>
<dbReference type="Pfam" id="PF00419">
    <property type="entry name" value="Fimbrial"/>
    <property type="match status" value="1"/>
</dbReference>
<dbReference type="PANTHER" id="PTHR33420:SF3">
    <property type="entry name" value="FIMBRIAL SUBUNIT ELFA"/>
    <property type="match status" value="1"/>
</dbReference>
<organism evidence="7 8">
    <name type="scientific">Buttiauxella izardii</name>
    <dbReference type="NCBI Taxonomy" id="82991"/>
    <lineage>
        <taxon>Bacteria</taxon>
        <taxon>Pseudomonadati</taxon>
        <taxon>Pseudomonadota</taxon>
        <taxon>Gammaproteobacteria</taxon>
        <taxon>Enterobacterales</taxon>
        <taxon>Enterobacteriaceae</taxon>
        <taxon>Buttiauxella</taxon>
    </lineage>
</organism>
<dbReference type="InterPro" id="IPR008966">
    <property type="entry name" value="Adhesion_dom_sf"/>
</dbReference>
<protein>
    <submittedName>
        <fullName evidence="7">Type 1 fimbrial protein</fullName>
    </submittedName>
</protein>
<evidence type="ECO:0000313" key="8">
    <source>
        <dbReference type="Proteomes" id="UP000276295"/>
    </source>
</evidence>
<reference evidence="7 8" key="1">
    <citation type="submission" date="2018-09" db="EMBL/GenBank/DDBJ databases">
        <title>Draft genome sequence of Buttiauxella izardii CCUG 35510T.</title>
        <authorList>
            <person name="Salva-Serra F."/>
            <person name="Marathe N."/>
            <person name="Moore E."/>
            <person name="Stadler-Svensson L."/>
            <person name="Engstrom-Jakobsson H."/>
        </authorList>
    </citation>
    <scope>NUCLEOTIDE SEQUENCE [LARGE SCALE GENOMIC DNA]</scope>
    <source>
        <strain evidence="7 8">CCUG 35510</strain>
    </source>
</reference>
<dbReference type="RefSeq" id="WP_120065185.1">
    <property type="nucleotide sequence ID" value="NZ_QZWH01000027.1"/>
</dbReference>
<accession>A0A3A5JX15</accession>
<dbReference type="EMBL" id="QZWH01000027">
    <property type="protein sequence ID" value="RJT22221.1"/>
    <property type="molecule type" value="Genomic_DNA"/>
</dbReference>
<keyword evidence="4" id="KW-0281">Fimbrium</keyword>
<proteinExistence type="inferred from homology"/>
<evidence type="ECO:0000259" key="6">
    <source>
        <dbReference type="Pfam" id="PF00419"/>
    </source>
</evidence>
<dbReference type="Gene3D" id="2.60.40.1090">
    <property type="entry name" value="Fimbrial-type adhesion domain"/>
    <property type="match status" value="1"/>
</dbReference>
<evidence type="ECO:0000256" key="1">
    <source>
        <dbReference type="ARBA" id="ARBA00004561"/>
    </source>
</evidence>
<keyword evidence="8" id="KW-1185">Reference proteome</keyword>
<gene>
    <name evidence="7" type="ORF">D6029_13240</name>
</gene>
<evidence type="ECO:0000256" key="2">
    <source>
        <dbReference type="ARBA" id="ARBA00006671"/>
    </source>
</evidence>
<dbReference type="OrthoDB" id="5957810at2"/>
<sequence length="185" mass="18216">MNHYITALSLSTLLAVGAMGTASANTGIIKFSGAISSSTCNMNVVVNGVTSPTGVVDLGVYKVSDATAVGEFGTATNLSLTPDLASCDISPAGADAMLKIDASQSDATNTSVVTNLDSATTNVGVLFELASGTAVVNKGSVNLASGSADLDADGGIHFTAQPYALSATIAPGTIGGSVAYTVAYL</sequence>
<feature type="chain" id="PRO_5017185397" evidence="5">
    <location>
        <begin position="25"/>
        <end position="185"/>
    </location>
</feature>
<dbReference type="GO" id="GO:0043709">
    <property type="term" value="P:cell adhesion involved in single-species biofilm formation"/>
    <property type="evidence" value="ECO:0007669"/>
    <property type="project" value="TreeGrafter"/>
</dbReference>
<dbReference type="PANTHER" id="PTHR33420">
    <property type="entry name" value="FIMBRIAL SUBUNIT ELFA-RELATED"/>
    <property type="match status" value="1"/>
</dbReference>
<dbReference type="InterPro" id="IPR036937">
    <property type="entry name" value="Adhesion_dom_fimbrial_sf"/>
</dbReference>
<name>A0A3A5JX15_9ENTR</name>
<feature type="domain" description="Fimbrial-type adhesion" evidence="6">
    <location>
        <begin position="29"/>
        <end position="184"/>
    </location>
</feature>
<comment type="caution">
    <text evidence="7">The sequence shown here is derived from an EMBL/GenBank/DDBJ whole genome shotgun (WGS) entry which is preliminary data.</text>
</comment>
<dbReference type="AlphaFoldDB" id="A0A3A5JX15"/>
<comment type="similarity">
    <text evidence="2">Belongs to the fimbrial protein family.</text>
</comment>
<feature type="signal peptide" evidence="5">
    <location>
        <begin position="1"/>
        <end position="24"/>
    </location>
</feature>
<evidence type="ECO:0000256" key="3">
    <source>
        <dbReference type="ARBA" id="ARBA00022729"/>
    </source>
</evidence>
<evidence type="ECO:0000256" key="4">
    <source>
        <dbReference type="ARBA" id="ARBA00023263"/>
    </source>
</evidence>
<comment type="subcellular location">
    <subcellularLocation>
        <location evidence="1">Fimbrium</location>
    </subcellularLocation>
</comment>
<dbReference type="SUPFAM" id="SSF49401">
    <property type="entry name" value="Bacterial adhesins"/>
    <property type="match status" value="1"/>
</dbReference>
<evidence type="ECO:0000313" key="7">
    <source>
        <dbReference type="EMBL" id="RJT22221.1"/>
    </source>
</evidence>
<dbReference type="GO" id="GO:0009289">
    <property type="term" value="C:pilus"/>
    <property type="evidence" value="ECO:0007669"/>
    <property type="project" value="UniProtKB-SubCell"/>
</dbReference>